<evidence type="ECO:0000259" key="5">
    <source>
        <dbReference type="PROSITE" id="PS50011"/>
    </source>
</evidence>
<dbReference type="InterPro" id="IPR000719">
    <property type="entry name" value="Prot_kinase_dom"/>
</dbReference>
<dbReference type="SMART" id="SM00220">
    <property type="entry name" value="S_TKc"/>
    <property type="match status" value="1"/>
</dbReference>
<keyword evidence="3" id="KW-0833">Ubl conjugation pathway</keyword>
<dbReference type="InterPro" id="IPR011009">
    <property type="entry name" value="Kinase-like_dom_sf"/>
</dbReference>
<dbReference type="EMBL" id="CM007648">
    <property type="protein sequence ID" value="ONM20844.1"/>
    <property type="molecule type" value="Genomic_DNA"/>
</dbReference>
<protein>
    <recommendedName>
        <fullName evidence="2">RING-type E3 ubiquitin transferase</fullName>
        <ecNumber evidence="2">2.3.2.27</ecNumber>
    </recommendedName>
</protein>
<accession>A0A1D6ELT7</accession>
<dbReference type="InterPro" id="IPR014729">
    <property type="entry name" value="Rossmann-like_a/b/a_fold"/>
</dbReference>
<sequence length="554" mass="62318">MDEEEVHIAVGKNSRKEKANILWAAANFPRATIVLVHVHWPSKWMPFMGGKVLYKFADEKEKEMHRGREMKVMVNMLSQYKKMCGTRKVSAHYLTHDDTVAGVVNLIKKLKIKRIVIGSRNMSRQVVVRQCCQVWLVLNGKHISTSNDHLEYSENIGYGGGSSGILASIHELGEESDGYVTPRSDLVDETMDEESAEMNDSDQLVTEEIDRLQKKLKQLQGEERNHDERSLSPRQMAASLKRKSLSEPRYPELQIPENIEQFSMSQIEKATDNFHSRNFIGGGGYGPVYKGKVGSTSVAIKLLKPRGRQGFSEYQQEVVVLSKLEHPHIVRLIGVCPESCGLVYEHLPNGTLKDRLSKGLLWKDRVRILGELRSALAYLHSRRPHAIIHADVKLTNILLDAGNASRLGDFGTARAVHVKPLEEETIGRRTNPMGTAGYMDPVFFMTGELTTESDVYAFGMVILQMLTGLLDLNVAEQAREAVKMDAVHSVLDASAGPWPEVQAEKLMKLALRCCSLERRRRPAITSDAEWRSLDILRAMVNPASKSWKWNSHAS</sequence>
<feature type="region of interest" description="Disordered" evidence="4">
    <location>
        <begin position="218"/>
        <end position="245"/>
    </location>
</feature>
<evidence type="ECO:0000256" key="2">
    <source>
        <dbReference type="ARBA" id="ARBA00012483"/>
    </source>
</evidence>
<dbReference type="Pfam" id="PF00069">
    <property type="entry name" value="Pkinase"/>
    <property type="match status" value="1"/>
</dbReference>
<evidence type="ECO:0000313" key="6">
    <source>
        <dbReference type="EMBL" id="ONM20844.1"/>
    </source>
</evidence>
<dbReference type="SUPFAM" id="SSF52402">
    <property type="entry name" value="Adenine nucleotide alpha hydrolases-like"/>
    <property type="match status" value="1"/>
</dbReference>
<proteinExistence type="predicted"/>
<reference evidence="6" key="1">
    <citation type="submission" date="2015-12" db="EMBL/GenBank/DDBJ databases">
        <title>Update maize B73 reference genome by single molecule sequencing technologies.</title>
        <authorList>
            <consortium name="Maize Genome Sequencing Project"/>
            <person name="Ware D."/>
        </authorList>
    </citation>
    <scope>NUCLEOTIDE SEQUENCE [LARGE SCALE GENOMIC DNA]</scope>
    <source>
        <tissue evidence="6">Seedling</tissue>
    </source>
</reference>
<organism evidence="6">
    <name type="scientific">Zea mays</name>
    <name type="common">Maize</name>
    <dbReference type="NCBI Taxonomy" id="4577"/>
    <lineage>
        <taxon>Eukaryota</taxon>
        <taxon>Viridiplantae</taxon>
        <taxon>Streptophyta</taxon>
        <taxon>Embryophyta</taxon>
        <taxon>Tracheophyta</taxon>
        <taxon>Spermatophyta</taxon>
        <taxon>Magnoliopsida</taxon>
        <taxon>Liliopsida</taxon>
        <taxon>Poales</taxon>
        <taxon>Poaceae</taxon>
        <taxon>PACMAD clade</taxon>
        <taxon>Panicoideae</taxon>
        <taxon>Andropogonodae</taxon>
        <taxon>Andropogoneae</taxon>
        <taxon>Tripsacinae</taxon>
        <taxon>Zea</taxon>
    </lineage>
</organism>
<feature type="domain" description="Protein kinase" evidence="5">
    <location>
        <begin position="274"/>
        <end position="536"/>
    </location>
</feature>
<dbReference type="InterPro" id="IPR051348">
    <property type="entry name" value="U-box_ubiquitin_ligases"/>
</dbReference>
<dbReference type="Gene3D" id="3.40.50.620">
    <property type="entry name" value="HUPs"/>
    <property type="match status" value="1"/>
</dbReference>
<dbReference type="PROSITE" id="PS00108">
    <property type="entry name" value="PROTEIN_KINASE_ST"/>
    <property type="match status" value="1"/>
</dbReference>
<dbReference type="Gene3D" id="3.30.200.20">
    <property type="entry name" value="Phosphorylase Kinase, domain 1"/>
    <property type="match status" value="1"/>
</dbReference>
<dbReference type="ExpressionAtlas" id="A0A1D6ELT7">
    <property type="expression patterns" value="baseline and differential"/>
</dbReference>
<evidence type="ECO:0000256" key="4">
    <source>
        <dbReference type="SAM" id="MobiDB-lite"/>
    </source>
</evidence>
<dbReference type="GO" id="GO:0004672">
    <property type="term" value="F:protein kinase activity"/>
    <property type="evidence" value="ECO:0007669"/>
    <property type="project" value="InterPro"/>
</dbReference>
<dbReference type="CDD" id="cd01989">
    <property type="entry name" value="USP_STK_Ubox_N"/>
    <property type="match status" value="1"/>
</dbReference>
<gene>
    <name evidence="6" type="ORF">ZEAMMB73_Zm00001d005324</name>
</gene>
<dbReference type="AlphaFoldDB" id="A0A1D6ELT7"/>
<evidence type="ECO:0000256" key="3">
    <source>
        <dbReference type="ARBA" id="ARBA00022786"/>
    </source>
</evidence>
<comment type="catalytic activity">
    <reaction evidence="1">
        <text>S-ubiquitinyl-[E2 ubiquitin-conjugating enzyme]-L-cysteine + [acceptor protein]-L-lysine = [E2 ubiquitin-conjugating enzyme]-L-cysteine + N(6)-ubiquitinyl-[acceptor protein]-L-lysine.</text>
        <dbReference type="EC" id="2.3.2.27"/>
    </reaction>
</comment>
<dbReference type="EC" id="2.3.2.27" evidence="2"/>
<dbReference type="GO" id="GO:0005524">
    <property type="term" value="F:ATP binding"/>
    <property type="evidence" value="ECO:0007669"/>
    <property type="project" value="InterPro"/>
</dbReference>
<dbReference type="GO" id="GO:0061630">
    <property type="term" value="F:ubiquitin protein ligase activity"/>
    <property type="evidence" value="ECO:0007669"/>
    <property type="project" value="UniProtKB-EC"/>
</dbReference>
<evidence type="ECO:0000256" key="1">
    <source>
        <dbReference type="ARBA" id="ARBA00000900"/>
    </source>
</evidence>
<dbReference type="PANTHER" id="PTHR45647:SF18">
    <property type="entry name" value="U-BOX DOMAIN-CONTAINING PROTEIN 33"/>
    <property type="match status" value="1"/>
</dbReference>
<dbReference type="Gene3D" id="1.10.510.10">
    <property type="entry name" value="Transferase(Phosphotransferase) domain 1"/>
    <property type="match status" value="1"/>
</dbReference>
<dbReference type="SUPFAM" id="SSF56112">
    <property type="entry name" value="Protein kinase-like (PK-like)"/>
    <property type="match status" value="1"/>
</dbReference>
<name>A0A1D6ELT7_MAIZE</name>
<dbReference type="PROSITE" id="PS50011">
    <property type="entry name" value="PROTEIN_KINASE_DOM"/>
    <property type="match status" value="1"/>
</dbReference>
<feature type="compositionally biased region" description="Basic and acidic residues" evidence="4">
    <location>
        <begin position="220"/>
        <end position="231"/>
    </location>
</feature>
<dbReference type="PANTHER" id="PTHR45647">
    <property type="entry name" value="OS02G0152300 PROTEIN"/>
    <property type="match status" value="1"/>
</dbReference>
<dbReference type="InterPro" id="IPR008271">
    <property type="entry name" value="Ser/Thr_kinase_AS"/>
</dbReference>